<evidence type="ECO:0000256" key="1">
    <source>
        <dbReference type="SAM" id="Phobius"/>
    </source>
</evidence>
<keyword evidence="1" id="KW-1133">Transmembrane helix</keyword>
<dbReference type="AlphaFoldDB" id="A0A1M4VGL8"/>
<dbReference type="Pfam" id="PF04307">
    <property type="entry name" value="YdjM"/>
    <property type="match status" value="1"/>
</dbReference>
<dbReference type="InterPro" id="IPR007404">
    <property type="entry name" value="YdjM-like"/>
</dbReference>
<accession>A0A1M4VGL8</accession>
<evidence type="ECO:0000313" key="2">
    <source>
        <dbReference type="EMBL" id="SHE67955.1"/>
    </source>
</evidence>
<reference evidence="2 3" key="1">
    <citation type="submission" date="2016-11" db="EMBL/GenBank/DDBJ databases">
        <authorList>
            <person name="Jaros S."/>
            <person name="Januszkiewicz K."/>
            <person name="Wedrychowicz H."/>
        </authorList>
    </citation>
    <scope>NUCLEOTIDE SEQUENCE [LARGE SCALE GENOMIC DNA]</scope>
    <source>
        <strain evidence="2 3">DSM 44666</strain>
    </source>
</reference>
<dbReference type="Proteomes" id="UP000184476">
    <property type="component" value="Unassembled WGS sequence"/>
</dbReference>
<evidence type="ECO:0000313" key="3">
    <source>
        <dbReference type="Proteomes" id="UP000184476"/>
    </source>
</evidence>
<organism evidence="2 3">
    <name type="scientific">Seinonella peptonophila</name>
    <dbReference type="NCBI Taxonomy" id="112248"/>
    <lineage>
        <taxon>Bacteria</taxon>
        <taxon>Bacillati</taxon>
        <taxon>Bacillota</taxon>
        <taxon>Bacilli</taxon>
        <taxon>Bacillales</taxon>
        <taxon>Thermoactinomycetaceae</taxon>
        <taxon>Seinonella</taxon>
    </lineage>
</organism>
<proteinExistence type="predicted"/>
<feature type="transmembrane region" description="Helical" evidence="1">
    <location>
        <begin position="64"/>
        <end position="86"/>
    </location>
</feature>
<keyword evidence="1" id="KW-0812">Transmembrane</keyword>
<protein>
    <submittedName>
        <fullName evidence="2">Inner membrane protein</fullName>
    </submittedName>
</protein>
<dbReference type="PANTHER" id="PTHR40031">
    <property type="entry name" value="HYPOTHETICAL MEMBRANE SPANNING PROTEIN"/>
    <property type="match status" value="1"/>
</dbReference>
<dbReference type="STRING" id="112248.SAMN05444392_102348"/>
<dbReference type="EMBL" id="FQVL01000002">
    <property type="protein sequence ID" value="SHE67955.1"/>
    <property type="molecule type" value="Genomic_DNA"/>
</dbReference>
<feature type="transmembrane region" description="Helical" evidence="1">
    <location>
        <begin position="160"/>
        <end position="182"/>
    </location>
</feature>
<dbReference type="InterPro" id="IPR053170">
    <property type="entry name" value="Transcription_regulator"/>
</dbReference>
<name>A0A1M4VGL8_9BACL</name>
<keyword evidence="3" id="KW-1185">Reference proteome</keyword>
<feature type="transmembrane region" description="Helical" evidence="1">
    <location>
        <begin position="93"/>
        <end position="114"/>
    </location>
</feature>
<keyword evidence="1" id="KW-0472">Membrane</keyword>
<dbReference type="PANTHER" id="PTHR40031:SF1">
    <property type="entry name" value="MEMBRANE-BOUND METAL-DEPENDENT HYDROLASE"/>
    <property type="match status" value="1"/>
</dbReference>
<feature type="transmembrane region" description="Helical" evidence="1">
    <location>
        <begin position="126"/>
        <end position="148"/>
    </location>
</feature>
<sequence>MDTLSHGLFGYVMYKSISKENMSKAEKKAILFTALVSNQIPDIDVLINLTEIGRMMELVWHRGLTHSIFIVPLWAWLIGSCVRWIWKSKQKKIYYYAALGVLIHITSDLFNTWGTGYFVPFSSQKYSIGTISIIDFVFWGIALLGWLIAKYKKQLSARRIFQVAALFMFIHFLLQTSLGLWFEWQESREYNQVELTASFVPYTFQIVGKVGNRIDINEKSIFHKTKRLQTFYSADHLNLQSVFQHHLKAKILYDWAPLDLIIDEGNRVRIVDPRFYNKRNGTFLQEEVVLKNKKKPVK</sequence>
<gene>
    <name evidence="2" type="ORF">SAMN05444392_102348</name>
</gene>